<evidence type="ECO:0000313" key="2">
    <source>
        <dbReference type="RefSeq" id="XP_056697949.1"/>
    </source>
</evidence>
<protein>
    <submittedName>
        <fullName evidence="2">Uncharacterized protein</fullName>
    </submittedName>
</protein>
<sequence>MAACGLTEVKTMGRQFTMTNKQDGSSKVFSRIDRVLANALWEDTFPTVEATFLPEHTYDHCPMILSCYNDSLSKKPFRFYNMWTTSKAFLPLVQTNWEKRVHGCHMFRVIKKLKWIKNDLKALNKAGDLATAKKIAGGKYREAHANYLSFLHQSAKIQWFEWGDENSKLFHMSIKHRRRNNTTQFTMLLMDRIKVNSVIIDQGPMLTDSHKDSLICYFQNDDIKSVLNSTPNNKAPRLDGFNNMFYKVAWAIVKDEVCLEVKDFFLTGKLLKEINVT</sequence>
<dbReference type="GeneID" id="130471704"/>
<gene>
    <name evidence="2" type="primary">LOC130471704</name>
</gene>
<dbReference type="PANTHER" id="PTHR33710:SF81">
    <property type="entry name" value="ENDONUCLEASE_EXONUCLEASE_PHOSPHATASE DOMAIN-CONTAINING PROTEIN"/>
    <property type="match status" value="1"/>
</dbReference>
<dbReference type="Gene3D" id="3.60.10.10">
    <property type="entry name" value="Endonuclease/exonuclease/phosphatase"/>
    <property type="match status" value="1"/>
</dbReference>
<organism evidence="1 2">
    <name type="scientific">Spinacia oleracea</name>
    <name type="common">Spinach</name>
    <dbReference type="NCBI Taxonomy" id="3562"/>
    <lineage>
        <taxon>Eukaryota</taxon>
        <taxon>Viridiplantae</taxon>
        <taxon>Streptophyta</taxon>
        <taxon>Embryophyta</taxon>
        <taxon>Tracheophyta</taxon>
        <taxon>Spermatophyta</taxon>
        <taxon>Magnoliopsida</taxon>
        <taxon>eudicotyledons</taxon>
        <taxon>Gunneridae</taxon>
        <taxon>Pentapetalae</taxon>
        <taxon>Caryophyllales</taxon>
        <taxon>Chenopodiaceae</taxon>
        <taxon>Chenopodioideae</taxon>
        <taxon>Anserineae</taxon>
        <taxon>Spinacia</taxon>
    </lineage>
</organism>
<proteinExistence type="predicted"/>
<evidence type="ECO:0000313" key="1">
    <source>
        <dbReference type="Proteomes" id="UP000813463"/>
    </source>
</evidence>
<reference evidence="2" key="2">
    <citation type="submission" date="2025-08" db="UniProtKB">
        <authorList>
            <consortium name="RefSeq"/>
        </authorList>
    </citation>
    <scope>IDENTIFICATION</scope>
    <source>
        <tissue evidence="2">Leaf</tissue>
    </source>
</reference>
<dbReference type="PANTHER" id="PTHR33710">
    <property type="entry name" value="BNAC02G09200D PROTEIN"/>
    <property type="match status" value="1"/>
</dbReference>
<accession>A0ABM3RQP8</accession>
<dbReference type="InterPro" id="IPR036691">
    <property type="entry name" value="Endo/exonu/phosph_ase_sf"/>
</dbReference>
<dbReference type="RefSeq" id="XP_056697949.1">
    <property type="nucleotide sequence ID" value="XM_056841971.1"/>
</dbReference>
<keyword evidence="1" id="KW-1185">Reference proteome</keyword>
<reference evidence="1" key="1">
    <citation type="journal article" date="2021" name="Nat. Commun.">
        <title>Genomic analyses provide insights into spinach domestication and the genetic basis of agronomic traits.</title>
        <authorList>
            <person name="Cai X."/>
            <person name="Sun X."/>
            <person name="Xu C."/>
            <person name="Sun H."/>
            <person name="Wang X."/>
            <person name="Ge C."/>
            <person name="Zhang Z."/>
            <person name="Wang Q."/>
            <person name="Fei Z."/>
            <person name="Jiao C."/>
            <person name="Wang Q."/>
        </authorList>
    </citation>
    <scope>NUCLEOTIDE SEQUENCE [LARGE SCALE GENOMIC DNA]</scope>
    <source>
        <strain evidence="1">cv. Varoflay</strain>
    </source>
</reference>
<dbReference type="Proteomes" id="UP000813463">
    <property type="component" value="Chromosome 4"/>
</dbReference>
<name>A0ABM3RQP8_SPIOL</name>